<evidence type="ECO:0000256" key="2">
    <source>
        <dbReference type="ARBA" id="ARBA00005466"/>
    </source>
</evidence>
<dbReference type="InterPro" id="IPR036318">
    <property type="entry name" value="FAD-bd_PCMH-like_sf"/>
</dbReference>
<dbReference type="Gene3D" id="3.40.462.20">
    <property type="match status" value="1"/>
</dbReference>
<comment type="similarity">
    <text evidence="2">Belongs to the oxygen-dependent FAD-linked oxidoreductase family.</text>
</comment>
<comment type="caution">
    <text evidence="7">The sequence shown here is derived from an EMBL/GenBank/DDBJ whole genome shotgun (WGS) entry which is preliminary data.</text>
</comment>
<accession>A0ABW7JMY1</accession>
<dbReference type="Gene3D" id="3.30.43.10">
    <property type="entry name" value="Uridine Diphospho-n-acetylenolpyruvylglucosamine Reductase, domain 2"/>
    <property type="match status" value="1"/>
</dbReference>
<organism evidence="7 8">
    <name type="scientific">Antrihabitans spumae</name>
    <dbReference type="NCBI Taxonomy" id="3373370"/>
    <lineage>
        <taxon>Bacteria</taxon>
        <taxon>Bacillati</taxon>
        <taxon>Actinomycetota</taxon>
        <taxon>Actinomycetes</taxon>
        <taxon>Mycobacteriales</taxon>
        <taxon>Nocardiaceae</taxon>
        <taxon>Antrihabitans</taxon>
    </lineage>
</organism>
<dbReference type="PROSITE" id="PS51387">
    <property type="entry name" value="FAD_PCMH"/>
    <property type="match status" value="1"/>
</dbReference>
<keyword evidence="4" id="KW-0274">FAD</keyword>
<reference evidence="7 8" key="1">
    <citation type="submission" date="2024-10" db="EMBL/GenBank/DDBJ databases">
        <authorList>
            <person name="Riesco R."/>
        </authorList>
    </citation>
    <scope>NUCLEOTIDE SEQUENCE [LARGE SCALE GENOMIC DNA]</scope>
    <source>
        <strain evidence="7 8">NCIMB 15449</strain>
    </source>
</reference>
<dbReference type="InterPro" id="IPR016167">
    <property type="entry name" value="FAD-bd_PCMH_sub1"/>
</dbReference>
<evidence type="ECO:0000256" key="3">
    <source>
        <dbReference type="ARBA" id="ARBA00022630"/>
    </source>
</evidence>
<evidence type="ECO:0000256" key="1">
    <source>
        <dbReference type="ARBA" id="ARBA00001974"/>
    </source>
</evidence>
<dbReference type="Gene3D" id="3.30.465.10">
    <property type="match status" value="1"/>
</dbReference>
<evidence type="ECO:0000259" key="6">
    <source>
        <dbReference type="PROSITE" id="PS51387"/>
    </source>
</evidence>
<dbReference type="SUPFAM" id="SSF56176">
    <property type="entry name" value="FAD-binding/transporter-associated domain-like"/>
    <property type="match status" value="1"/>
</dbReference>
<dbReference type="InterPro" id="IPR050416">
    <property type="entry name" value="FAD-linked_Oxidoreductase"/>
</dbReference>
<dbReference type="RefSeq" id="WP_395113381.1">
    <property type="nucleotide sequence ID" value="NZ_JBIMSO010000032.1"/>
</dbReference>
<dbReference type="PANTHER" id="PTHR42973">
    <property type="entry name" value="BINDING OXIDOREDUCTASE, PUTATIVE (AFU_ORTHOLOGUE AFUA_1G17690)-RELATED"/>
    <property type="match status" value="1"/>
</dbReference>
<evidence type="ECO:0000256" key="5">
    <source>
        <dbReference type="ARBA" id="ARBA00023002"/>
    </source>
</evidence>
<evidence type="ECO:0000256" key="4">
    <source>
        <dbReference type="ARBA" id="ARBA00022827"/>
    </source>
</evidence>
<gene>
    <name evidence="7" type="ORF">ACHIPZ_06905</name>
</gene>
<comment type="cofactor">
    <cofactor evidence="1">
        <name>FAD</name>
        <dbReference type="ChEBI" id="CHEBI:57692"/>
    </cofactor>
</comment>
<feature type="domain" description="FAD-binding PCMH-type" evidence="6">
    <location>
        <begin position="40"/>
        <end position="208"/>
    </location>
</feature>
<sequence>MTLFESLAAAIEGRVTTKADATATDRDWSQITRPWNLQISQEDAVAVVDVDSIADVQQTVKFAAAHDLSVSTQRTGHGATGNAAGTILLRTNNLNTLEIDATSRRAHVGAGVLWGRVQTAAAEYGLSGTPGSSPGVGVVGYTVGGGLSWFSRKFGLAGVSARSFAVVTADGERLYVDNETEPDLYWALRGGGGDVAIVTSVELQLHPVPYLFGGRMMWPADRAHDVMCAYQAVTADAPAELTLWLDLLHFPGNPTPLVALDCTFLGAEKLARQLLSPFDSIGGTLSDSRATMSTAELASITGDPLDPSPGISHAVPVRIFDEEVIAALLREPIFPLLSVQIRQLGGAVSGANDLPNGPLASQHLVYLFGSPTPDRSADRIRERISELSEQLAPAIGHGKPLTFLAPGETMSAALPDQSVRKLATLKHRWDPDRILRSSCPTPAVDELVGAEHTVR</sequence>
<dbReference type="PANTHER" id="PTHR42973:SF39">
    <property type="entry name" value="FAD-BINDING PCMH-TYPE DOMAIN-CONTAINING PROTEIN"/>
    <property type="match status" value="1"/>
</dbReference>
<dbReference type="InterPro" id="IPR006094">
    <property type="entry name" value="Oxid_FAD_bind_N"/>
</dbReference>
<dbReference type="InterPro" id="IPR016166">
    <property type="entry name" value="FAD-bd_PCMH"/>
</dbReference>
<proteinExistence type="inferred from homology"/>
<dbReference type="InterPro" id="IPR016169">
    <property type="entry name" value="FAD-bd_PCMH_sub2"/>
</dbReference>
<keyword evidence="3" id="KW-0285">Flavoprotein</keyword>
<dbReference type="EMBL" id="JBIMSO010000032">
    <property type="protein sequence ID" value="MFH5207944.1"/>
    <property type="molecule type" value="Genomic_DNA"/>
</dbReference>
<name>A0ABW7JMY1_9NOCA</name>
<keyword evidence="5" id="KW-0560">Oxidoreductase</keyword>
<evidence type="ECO:0000313" key="8">
    <source>
        <dbReference type="Proteomes" id="UP001609175"/>
    </source>
</evidence>
<evidence type="ECO:0000313" key="7">
    <source>
        <dbReference type="EMBL" id="MFH5207944.1"/>
    </source>
</evidence>
<dbReference type="Proteomes" id="UP001609175">
    <property type="component" value="Unassembled WGS sequence"/>
</dbReference>
<dbReference type="Pfam" id="PF01565">
    <property type="entry name" value="FAD_binding_4"/>
    <property type="match status" value="1"/>
</dbReference>
<protein>
    <submittedName>
        <fullName evidence="7">FAD-binding oxidoreductase</fullName>
    </submittedName>
</protein>